<feature type="transmembrane region" description="Helical" evidence="14">
    <location>
        <begin position="46"/>
        <end position="63"/>
    </location>
</feature>
<accession>A0AAE0FF01</accession>
<comment type="function">
    <text evidence="14">Catalyzes the third of the four reactions of the long-chain fatty acids elongation cycle. This endoplasmic reticulum-bound enzymatic process, allows the addition of two carbons to the chain of long- and very long-chain fatty acids/VLCFAs per cycle. This enzyme catalyzes the dehydration of the 3-hydroxyacyl-CoA intermediate into trans-2,3-enoyl-CoA, within each cycle of fatty acid elongation. Thereby, it participates to the production of VLCFAs of different chain lengths that are involved in multiple biological processes as precursors of membrane lipids and lipid mediators.</text>
</comment>
<comment type="pathway">
    <text evidence="2 14">Lipid metabolism; fatty acid biosynthesis.</text>
</comment>
<reference evidence="15 16" key="1">
    <citation type="journal article" date="2015" name="Genome Biol. Evol.">
        <title>Comparative Genomics of a Bacterivorous Green Alga Reveals Evolutionary Causalities and Consequences of Phago-Mixotrophic Mode of Nutrition.</title>
        <authorList>
            <person name="Burns J.A."/>
            <person name="Paasch A."/>
            <person name="Narechania A."/>
            <person name="Kim E."/>
        </authorList>
    </citation>
    <scope>NUCLEOTIDE SEQUENCE [LARGE SCALE GENOMIC DNA]</scope>
    <source>
        <strain evidence="15 16">PLY_AMNH</strain>
    </source>
</reference>
<evidence type="ECO:0000256" key="3">
    <source>
        <dbReference type="ARBA" id="ARBA00007811"/>
    </source>
</evidence>
<dbReference type="GO" id="GO:0030148">
    <property type="term" value="P:sphingolipid biosynthetic process"/>
    <property type="evidence" value="ECO:0007669"/>
    <property type="project" value="TreeGrafter"/>
</dbReference>
<keyword evidence="16" id="KW-1185">Reference proteome</keyword>
<evidence type="ECO:0000256" key="4">
    <source>
        <dbReference type="ARBA" id="ARBA00013122"/>
    </source>
</evidence>
<comment type="similarity">
    <text evidence="3 14">Belongs to the very long-chain fatty acids dehydratase HACD family.</text>
</comment>
<keyword evidence="7 14" id="KW-0276">Fatty acid metabolism</keyword>
<evidence type="ECO:0000256" key="11">
    <source>
        <dbReference type="ARBA" id="ARBA00023160"/>
    </source>
</evidence>
<keyword evidence="12 14" id="KW-0456">Lyase</keyword>
<keyword evidence="9 14" id="KW-0443">Lipid metabolism</keyword>
<dbReference type="EC" id="4.2.1.134" evidence="4 14"/>
<comment type="catalytic activity">
    <reaction evidence="13 14">
        <text>a very-long-chain (3R)-3-hydroxyacyl-CoA = a very-long-chain (2E)-enoyl-CoA + H2O</text>
        <dbReference type="Rhea" id="RHEA:45812"/>
        <dbReference type="ChEBI" id="CHEBI:15377"/>
        <dbReference type="ChEBI" id="CHEBI:83728"/>
        <dbReference type="ChEBI" id="CHEBI:85440"/>
        <dbReference type="EC" id="4.2.1.134"/>
    </reaction>
</comment>
<keyword evidence="10 14" id="KW-0472">Membrane</keyword>
<feature type="transmembrane region" description="Helical" evidence="14">
    <location>
        <begin position="112"/>
        <end position="131"/>
    </location>
</feature>
<dbReference type="PANTHER" id="PTHR11035">
    <property type="entry name" value="VERY-LONG-CHAIN (3R)-3-HYDROXYACYL-COA DEHYDRATASE"/>
    <property type="match status" value="1"/>
</dbReference>
<evidence type="ECO:0000256" key="14">
    <source>
        <dbReference type="RuleBase" id="RU363109"/>
    </source>
</evidence>
<keyword evidence="8 14" id="KW-1133">Transmembrane helix</keyword>
<feature type="transmembrane region" description="Helical" evidence="14">
    <location>
        <begin position="143"/>
        <end position="165"/>
    </location>
</feature>
<comment type="caution">
    <text evidence="15">The sequence shown here is derived from an EMBL/GenBank/DDBJ whole genome shotgun (WGS) entry which is preliminary data.</text>
</comment>
<keyword evidence="11 14" id="KW-0275">Fatty acid biosynthesis</keyword>
<dbReference type="Pfam" id="PF04387">
    <property type="entry name" value="PTPLA"/>
    <property type="match status" value="1"/>
</dbReference>
<dbReference type="GO" id="GO:0102158">
    <property type="term" value="F:very-long-chain (3R)-3-hydroxyacyl-CoA dehydratase activity"/>
    <property type="evidence" value="ECO:0007669"/>
    <property type="project" value="UniProtKB-EC"/>
</dbReference>
<evidence type="ECO:0000313" key="15">
    <source>
        <dbReference type="EMBL" id="KAK3258156.1"/>
    </source>
</evidence>
<dbReference type="InterPro" id="IPR007482">
    <property type="entry name" value="Tyr_Pase-like_PTPLA"/>
</dbReference>
<dbReference type="EMBL" id="LGRX02019768">
    <property type="protein sequence ID" value="KAK3258156.1"/>
    <property type="molecule type" value="Genomic_DNA"/>
</dbReference>
<dbReference type="Proteomes" id="UP001190700">
    <property type="component" value="Unassembled WGS sequence"/>
</dbReference>
<proteinExistence type="inferred from homology"/>
<evidence type="ECO:0000256" key="9">
    <source>
        <dbReference type="ARBA" id="ARBA00023098"/>
    </source>
</evidence>
<keyword evidence="14" id="KW-0256">Endoplasmic reticulum</keyword>
<keyword evidence="5 14" id="KW-0444">Lipid biosynthesis</keyword>
<name>A0AAE0FF01_9CHLO</name>
<comment type="subcellular location">
    <subcellularLocation>
        <location evidence="14">Endoplasmic reticulum membrane</location>
        <topology evidence="14">Multi-pass membrane protein</topology>
    </subcellularLocation>
    <subcellularLocation>
        <location evidence="1">Membrane</location>
        <topology evidence="1">Multi-pass membrane protein</topology>
    </subcellularLocation>
</comment>
<feature type="transmembrane region" description="Helical" evidence="14">
    <location>
        <begin position="185"/>
        <end position="203"/>
    </location>
</feature>
<dbReference type="GO" id="GO:0005789">
    <property type="term" value="C:endoplasmic reticulum membrane"/>
    <property type="evidence" value="ECO:0007669"/>
    <property type="project" value="UniProtKB-SubCell"/>
</dbReference>
<evidence type="ECO:0000256" key="6">
    <source>
        <dbReference type="ARBA" id="ARBA00022692"/>
    </source>
</evidence>
<sequence>MLKSVYLFGYNAFSMAAWSVVLYQSVLEWQANGPLKTFDAVRPALTIAQTAAFMEIVHAALGIVRSPVVLTTLQVGSRLAIVWGVLIAVPQTRQANFTYFSVGDIEVATNTGTLMFAWAVTEIIRYSFYAIKEVGTVPYPLLWLRYTTFIVLYPLGVTSELTTAISALPHMKDDHRFDLTMPNPYNFAFCYYIALWCGLFMYLPGLPQLYMYMLSQRKKVLNPKQGKTKMN</sequence>
<evidence type="ECO:0000256" key="1">
    <source>
        <dbReference type="ARBA" id="ARBA00004141"/>
    </source>
</evidence>
<evidence type="ECO:0000256" key="13">
    <source>
        <dbReference type="ARBA" id="ARBA00036671"/>
    </source>
</evidence>
<dbReference type="PANTHER" id="PTHR11035:SF3">
    <property type="entry name" value="VERY-LONG-CHAIN (3R)-3-HYDROXYACYL-COA DEHYDRATASE"/>
    <property type="match status" value="1"/>
</dbReference>
<evidence type="ECO:0000256" key="7">
    <source>
        <dbReference type="ARBA" id="ARBA00022832"/>
    </source>
</evidence>
<evidence type="ECO:0000256" key="5">
    <source>
        <dbReference type="ARBA" id="ARBA00022516"/>
    </source>
</evidence>
<evidence type="ECO:0000256" key="12">
    <source>
        <dbReference type="ARBA" id="ARBA00023239"/>
    </source>
</evidence>
<dbReference type="AlphaFoldDB" id="A0AAE0FF01"/>
<gene>
    <name evidence="15" type="ORF">CYMTET_32788</name>
</gene>
<keyword evidence="6 14" id="KW-0812">Transmembrane</keyword>
<dbReference type="GO" id="GO:0042761">
    <property type="term" value="P:very long-chain fatty acid biosynthetic process"/>
    <property type="evidence" value="ECO:0007669"/>
    <property type="project" value="TreeGrafter"/>
</dbReference>
<feature type="transmembrane region" description="Helical" evidence="14">
    <location>
        <begin position="75"/>
        <end position="92"/>
    </location>
</feature>
<dbReference type="GO" id="GO:0030497">
    <property type="term" value="P:fatty acid elongation"/>
    <property type="evidence" value="ECO:0007669"/>
    <property type="project" value="TreeGrafter"/>
</dbReference>
<evidence type="ECO:0000313" key="16">
    <source>
        <dbReference type="Proteomes" id="UP001190700"/>
    </source>
</evidence>
<evidence type="ECO:0000256" key="10">
    <source>
        <dbReference type="ARBA" id="ARBA00023136"/>
    </source>
</evidence>
<evidence type="ECO:0000256" key="2">
    <source>
        <dbReference type="ARBA" id="ARBA00005194"/>
    </source>
</evidence>
<feature type="transmembrane region" description="Helical" evidence="14">
    <location>
        <begin position="7"/>
        <end position="26"/>
    </location>
</feature>
<evidence type="ECO:0000256" key="8">
    <source>
        <dbReference type="ARBA" id="ARBA00022989"/>
    </source>
</evidence>
<protein>
    <recommendedName>
        <fullName evidence="4 14">Very-long-chain (3R)-3-hydroxyacyl-CoA dehydratase</fullName>
        <ecNumber evidence="4 14">4.2.1.134</ecNumber>
    </recommendedName>
</protein>
<organism evidence="15 16">
    <name type="scientific">Cymbomonas tetramitiformis</name>
    <dbReference type="NCBI Taxonomy" id="36881"/>
    <lineage>
        <taxon>Eukaryota</taxon>
        <taxon>Viridiplantae</taxon>
        <taxon>Chlorophyta</taxon>
        <taxon>Pyramimonadophyceae</taxon>
        <taxon>Pyramimonadales</taxon>
        <taxon>Pyramimonadaceae</taxon>
        <taxon>Cymbomonas</taxon>
    </lineage>
</organism>